<evidence type="ECO:0000313" key="11">
    <source>
        <dbReference type="Proteomes" id="UP000239757"/>
    </source>
</evidence>
<reference evidence="10 11" key="1">
    <citation type="submission" date="2015-01" db="EMBL/GenBank/DDBJ databases">
        <title>Genome of allotetraploid Gossypium barbadense reveals genomic plasticity and fiber elongation in cotton evolution.</title>
        <authorList>
            <person name="Chen X."/>
            <person name="Liu X."/>
            <person name="Zhao B."/>
            <person name="Zheng H."/>
            <person name="Hu Y."/>
            <person name="Lu G."/>
            <person name="Yang C."/>
            <person name="Chen J."/>
            <person name="Shan C."/>
            <person name="Zhang L."/>
            <person name="Zhou Y."/>
            <person name="Wang L."/>
            <person name="Guo W."/>
            <person name="Bai Y."/>
            <person name="Ruan J."/>
            <person name="Shangguan X."/>
            <person name="Mao Y."/>
            <person name="Jiang J."/>
            <person name="Zhu Y."/>
            <person name="Lei J."/>
            <person name="Kang H."/>
            <person name="Chen S."/>
            <person name="He X."/>
            <person name="Wang R."/>
            <person name="Wang Y."/>
            <person name="Chen J."/>
            <person name="Wang L."/>
            <person name="Yu S."/>
            <person name="Wang B."/>
            <person name="Wei J."/>
            <person name="Song S."/>
            <person name="Lu X."/>
            <person name="Gao Z."/>
            <person name="Gu W."/>
            <person name="Deng X."/>
            <person name="Ma D."/>
            <person name="Wang S."/>
            <person name="Liang W."/>
            <person name="Fang L."/>
            <person name="Cai C."/>
            <person name="Zhu X."/>
            <person name="Zhou B."/>
            <person name="Zhang Y."/>
            <person name="Chen Z."/>
            <person name="Xu S."/>
            <person name="Zhu R."/>
            <person name="Wang S."/>
            <person name="Zhang T."/>
            <person name="Zhao G."/>
        </authorList>
    </citation>
    <scope>NUCLEOTIDE SEQUENCE [LARGE SCALE GENOMIC DNA]</scope>
    <source>
        <strain evidence="11">cv. Xinhai21</strain>
        <tissue evidence="10">Leaf</tissue>
    </source>
</reference>
<evidence type="ECO:0000256" key="8">
    <source>
        <dbReference type="SAM" id="MobiDB-lite"/>
    </source>
</evidence>
<dbReference type="Pfam" id="PF01412">
    <property type="entry name" value="ArfGap"/>
    <property type="match status" value="1"/>
</dbReference>
<dbReference type="PANTHER" id="PTHR45686:SF4">
    <property type="entry name" value="ADP-RIBOSYLATION FACTOR GTPASE ACTIVATING PROTEIN 3, ISOFORM H"/>
    <property type="match status" value="1"/>
</dbReference>
<dbReference type="SMART" id="SM00105">
    <property type="entry name" value="ArfGap"/>
    <property type="match status" value="1"/>
</dbReference>
<evidence type="ECO:0000256" key="2">
    <source>
        <dbReference type="ARBA" id="ARBA00022553"/>
    </source>
</evidence>
<feature type="compositionally biased region" description="Low complexity" evidence="8">
    <location>
        <begin position="134"/>
        <end position="145"/>
    </location>
</feature>
<gene>
    <name evidence="10" type="ORF">GOBAR_AA18192</name>
</gene>
<accession>A0A2P5XGL5</accession>
<dbReference type="InterPro" id="IPR037278">
    <property type="entry name" value="ARFGAP/RecO"/>
</dbReference>
<evidence type="ECO:0000313" key="10">
    <source>
        <dbReference type="EMBL" id="PPS02471.1"/>
    </source>
</evidence>
<evidence type="ECO:0000259" key="9">
    <source>
        <dbReference type="PROSITE" id="PS50115"/>
    </source>
</evidence>
<sequence>MASSSDNLTDKNTVFRKLKAKSENKMCFDCNAKNPTWASVTYGIFLCIDCSAVHRSLGVHISFVRSTNLDSWSTEQLKMMIYGGNNRAQVFFKQHGWSDGGKIEAKYTSRAADLYRQILSKEVAKSMAEETGLPSSPVASQSPQAPNGPLNSKTDETPKESSLVGQEKVELPASPKASHKVVTRTVKKPLGAKRTGKTGGLGARKLTSKPSENLYDQKPEERVVTVASPTNNTAPVSSTFPSRFEYVDNDQSSESSSGGPQILSHVAPPKSSSFFAKFGMDSGFQKKSSSNTSKVQNILLFSMIPHITQIQETDEARRKFSNAKSISSAQYFGDNTRADNDAQVTLQKFSGSTAISSADLFGHSADGSIDVAASDLINRLSFQAQQDISNLKNIAGETGKKLSSLASTLMSDLQDRIL</sequence>
<dbReference type="GO" id="GO:0000139">
    <property type="term" value="C:Golgi membrane"/>
    <property type="evidence" value="ECO:0007669"/>
    <property type="project" value="GOC"/>
</dbReference>
<dbReference type="OrthoDB" id="983479at2759"/>
<dbReference type="CDD" id="cd08831">
    <property type="entry name" value="ArfGap_ArfGap2_3_like"/>
    <property type="match status" value="1"/>
</dbReference>
<evidence type="ECO:0000256" key="5">
    <source>
        <dbReference type="ARBA" id="ARBA00022833"/>
    </source>
</evidence>
<feature type="compositionally biased region" description="Basic residues" evidence="8">
    <location>
        <begin position="177"/>
        <end position="196"/>
    </location>
</feature>
<dbReference type="GO" id="GO:0048205">
    <property type="term" value="P:COPI coating of Golgi vesicle"/>
    <property type="evidence" value="ECO:0007669"/>
    <property type="project" value="TreeGrafter"/>
</dbReference>
<evidence type="ECO:0000256" key="4">
    <source>
        <dbReference type="ARBA" id="ARBA00022771"/>
    </source>
</evidence>
<dbReference type="PROSITE" id="PS50115">
    <property type="entry name" value="ARFGAP"/>
    <property type="match status" value="1"/>
</dbReference>
<keyword evidence="5" id="KW-0862">Zinc</keyword>
<proteinExistence type="predicted"/>
<evidence type="ECO:0000256" key="3">
    <source>
        <dbReference type="ARBA" id="ARBA00022723"/>
    </source>
</evidence>
<evidence type="ECO:0000256" key="7">
    <source>
        <dbReference type="PROSITE-ProRule" id="PRU00288"/>
    </source>
</evidence>
<feature type="region of interest" description="Disordered" evidence="8">
    <location>
        <begin position="126"/>
        <end position="218"/>
    </location>
</feature>
<keyword evidence="3" id="KW-0479">Metal-binding</keyword>
<dbReference type="FunFam" id="1.10.220.150:FF:000012">
    <property type="entry name" value="ADP-ribosylation factor GTPase-activating protein AGD10"/>
    <property type="match status" value="1"/>
</dbReference>
<evidence type="ECO:0000256" key="6">
    <source>
        <dbReference type="ARBA" id="ARBA00022990"/>
    </source>
</evidence>
<evidence type="ECO:0000256" key="1">
    <source>
        <dbReference type="ARBA" id="ARBA00022468"/>
    </source>
</evidence>
<dbReference type="AlphaFoldDB" id="A0A2P5XGL5"/>
<name>A0A2P5XGL5_GOSBA</name>
<dbReference type="SUPFAM" id="SSF57863">
    <property type="entry name" value="ArfGap/RecO-like zinc finger"/>
    <property type="match status" value="1"/>
</dbReference>
<dbReference type="GO" id="GO:0008270">
    <property type="term" value="F:zinc ion binding"/>
    <property type="evidence" value="ECO:0007669"/>
    <property type="project" value="UniProtKB-KW"/>
</dbReference>
<dbReference type="InterPro" id="IPR001164">
    <property type="entry name" value="ArfGAP_dom"/>
</dbReference>
<keyword evidence="4 7" id="KW-0863">Zinc-finger</keyword>
<dbReference type="PRINTS" id="PR00405">
    <property type="entry name" value="REVINTRACTNG"/>
</dbReference>
<dbReference type="PANTHER" id="PTHR45686">
    <property type="entry name" value="ADP-RIBOSYLATION FACTOR GTPASE ACTIVATING PROTEIN 3, ISOFORM H-RELATED"/>
    <property type="match status" value="1"/>
</dbReference>
<dbReference type="Gene3D" id="1.10.220.150">
    <property type="entry name" value="Arf GTPase activating protein"/>
    <property type="match status" value="1"/>
</dbReference>
<keyword evidence="1" id="KW-0343">GTPase activation</keyword>
<organism evidence="10 11">
    <name type="scientific">Gossypium barbadense</name>
    <name type="common">Sea Island cotton</name>
    <name type="synonym">Hibiscus barbadensis</name>
    <dbReference type="NCBI Taxonomy" id="3634"/>
    <lineage>
        <taxon>Eukaryota</taxon>
        <taxon>Viridiplantae</taxon>
        <taxon>Streptophyta</taxon>
        <taxon>Embryophyta</taxon>
        <taxon>Tracheophyta</taxon>
        <taxon>Spermatophyta</taxon>
        <taxon>Magnoliopsida</taxon>
        <taxon>eudicotyledons</taxon>
        <taxon>Gunneridae</taxon>
        <taxon>Pentapetalae</taxon>
        <taxon>rosids</taxon>
        <taxon>malvids</taxon>
        <taxon>Malvales</taxon>
        <taxon>Malvaceae</taxon>
        <taxon>Malvoideae</taxon>
        <taxon>Gossypium</taxon>
    </lineage>
</organism>
<protein>
    <recommendedName>
        <fullName evidence="9">Arf-GAP domain-containing protein</fullName>
    </recommendedName>
</protein>
<keyword evidence="6" id="KW-0007">Acetylation</keyword>
<dbReference type="GO" id="GO:0005096">
    <property type="term" value="F:GTPase activator activity"/>
    <property type="evidence" value="ECO:0007669"/>
    <property type="project" value="UniProtKB-KW"/>
</dbReference>
<dbReference type="EMBL" id="KZ664919">
    <property type="protein sequence ID" value="PPS02471.1"/>
    <property type="molecule type" value="Genomic_DNA"/>
</dbReference>
<dbReference type="InterPro" id="IPR038508">
    <property type="entry name" value="ArfGAP_dom_sf"/>
</dbReference>
<feature type="domain" description="Arf-GAP" evidence="9">
    <location>
        <begin position="12"/>
        <end position="130"/>
    </location>
</feature>
<dbReference type="Proteomes" id="UP000239757">
    <property type="component" value="Unassembled WGS sequence"/>
</dbReference>
<keyword evidence="2" id="KW-0597">Phosphoprotein</keyword>